<sequence length="306" mass="34651">MTVITAAALLFAGFALFRLWQQKKEIYAFTELLEENLDALLTGKPLKKDQETKDTLAGKVNEKLARIQHIQERKAKESLEAKEQMKELISDISHQTRTPIANQKIYLEILRQQELPGEAYGFLDKLEHQTDKLDFLFQSLVKMSRLETGVIQIQKKNCDLAETLKRAVSAVVAAASSKQIRILAEAEGPFFLPHDPKWTEEAVFNLLDNAVKYTEPGGRIWLAVKKGEIFAEIHVKDSGKGILLERQAEIFTRFYREPEVHDAEGIGVGLYLTRRIIELQNGYVDVRSEPGEGSDFGVYLPLQPGI</sequence>
<dbReference type="SMART" id="SM00387">
    <property type="entry name" value="HATPase_c"/>
    <property type="match status" value="1"/>
</dbReference>
<evidence type="ECO:0000256" key="3">
    <source>
        <dbReference type="ARBA" id="ARBA00022553"/>
    </source>
</evidence>
<gene>
    <name evidence="8" type="ORF">K8V39_06525</name>
</gene>
<dbReference type="PROSITE" id="PS50109">
    <property type="entry name" value="HIS_KIN"/>
    <property type="match status" value="1"/>
</dbReference>
<dbReference type="PANTHER" id="PTHR43711">
    <property type="entry name" value="TWO-COMPONENT HISTIDINE KINASE"/>
    <property type="match status" value="1"/>
</dbReference>
<evidence type="ECO:0000256" key="2">
    <source>
        <dbReference type="ARBA" id="ARBA00012438"/>
    </source>
</evidence>
<evidence type="ECO:0000259" key="7">
    <source>
        <dbReference type="PROSITE" id="PS50109"/>
    </source>
</evidence>
<evidence type="ECO:0000256" key="4">
    <source>
        <dbReference type="ARBA" id="ARBA00022679"/>
    </source>
</evidence>
<dbReference type="SUPFAM" id="SSF55874">
    <property type="entry name" value="ATPase domain of HSP90 chaperone/DNA topoisomerase II/histidine kinase"/>
    <property type="match status" value="1"/>
</dbReference>
<dbReference type="Gene3D" id="1.10.287.130">
    <property type="match status" value="1"/>
</dbReference>
<dbReference type="SUPFAM" id="SSF47384">
    <property type="entry name" value="Homodimeric domain of signal transducing histidine kinase"/>
    <property type="match status" value="1"/>
</dbReference>
<reference evidence="8" key="2">
    <citation type="submission" date="2021-09" db="EMBL/GenBank/DDBJ databases">
        <authorList>
            <person name="Gilroy R."/>
        </authorList>
    </citation>
    <scope>NUCLEOTIDE SEQUENCE</scope>
    <source>
        <strain evidence="8">USAMLcec4-12693</strain>
    </source>
</reference>
<proteinExistence type="predicted"/>
<dbReference type="EC" id="2.7.13.3" evidence="2"/>
<dbReference type="InterPro" id="IPR004358">
    <property type="entry name" value="Sig_transdc_His_kin-like_C"/>
</dbReference>
<dbReference type="Pfam" id="PF02518">
    <property type="entry name" value="HATPase_c"/>
    <property type="match status" value="1"/>
</dbReference>
<dbReference type="RefSeq" id="WP_277272056.1">
    <property type="nucleotide sequence ID" value="NZ_DYXE01000056.1"/>
</dbReference>
<keyword evidence="3" id="KW-0597">Phosphoprotein</keyword>
<evidence type="ECO:0000313" key="8">
    <source>
        <dbReference type="EMBL" id="HJH49901.1"/>
    </source>
</evidence>
<evidence type="ECO:0000256" key="1">
    <source>
        <dbReference type="ARBA" id="ARBA00000085"/>
    </source>
</evidence>
<keyword evidence="4" id="KW-0808">Transferase</keyword>
<dbReference type="InterPro" id="IPR003594">
    <property type="entry name" value="HATPase_dom"/>
</dbReference>
<dbReference type="InterPro" id="IPR036097">
    <property type="entry name" value="HisK_dim/P_sf"/>
</dbReference>
<dbReference type="InterPro" id="IPR050736">
    <property type="entry name" value="Sensor_HK_Regulatory"/>
</dbReference>
<dbReference type="EMBL" id="DYXE01000056">
    <property type="protein sequence ID" value="HJH49901.1"/>
    <property type="molecule type" value="Genomic_DNA"/>
</dbReference>
<dbReference type="Pfam" id="PF00512">
    <property type="entry name" value="HisKA"/>
    <property type="match status" value="1"/>
</dbReference>
<evidence type="ECO:0000256" key="6">
    <source>
        <dbReference type="ARBA" id="ARBA00023012"/>
    </source>
</evidence>
<evidence type="ECO:0000256" key="5">
    <source>
        <dbReference type="ARBA" id="ARBA00022777"/>
    </source>
</evidence>
<dbReference type="GO" id="GO:0000155">
    <property type="term" value="F:phosphorelay sensor kinase activity"/>
    <property type="evidence" value="ECO:0007669"/>
    <property type="project" value="InterPro"/>
</dbReference>
<keyword evidence="6" id="KW-0902">Two-component regulatory system</keyword>
<dbReference type="PRINTS" id="PR00344">
    <property type="entry name" value="BCTRLSENSOR"/>
</dbReference>
<comment type="caution">
    <text evidence="8">The sequence shown here is derived from an EMBL/GenBank/DDBJ whole genome shotgun (WGS) entry which is preliminary data.</text>
</comment>
<dbReference type="PANTHER" id="PTHR43711:SF26">
    <property type="entry name" value="SENSOR HISTIDINE KINASE RCSC"/>
    <property type="match status" value="1"/>
</dbReference>
<dbReference type="SMART" id="SM00388">
    <property type="entry name" value="HisKA"/>
    <property type="match status" value="1"/>
</dbReference>
<dbReference type="Gene3D" id="3.30.565.10">
    <property type="entry name" value="Histidine kinase-like ATPase, C-terminal domain"/>
    <property type="match status" value="1"/>
</dbReference>
<keyword evidence="5 8" id="KW-0418">Kinase</keyword>
<accession>A0A9D2VY80</accession>
<dbReference type="AlphaFoldDB" id="A0A9D2VY80"/>
<organism evidence="8 9">
    <name type="scientific">Merdimonas faecis</name>
    <dbReference type="NCBI Taxonomy" id="1653435"/>
    <lineage>
        <taxon>Bacteria</taxon>
        <taxon>Bacillati</taxon>
        <taxon>Bacillota</taxon>
        <taxon>Clostridia</taxon>
        <taxon>Lachnospirales</taxon>
        <taxon>Lachnospiraceae</taxon>
        <taxon>Merdimonas</taxon>
    </lineage>
</organism>
<feature type="domain" description="Histidine kinase" evidence="7">
    <location>
        <begin position="91"/>
        <end position="304"/>
    </location>
</feature>
<name>A0A9D2VY80_9FIRM</name>
<dbReference type="CDD" id="cd00082">
    <property type="entry name" value="HisKA"/>
    <property type="match status" value="1"/>
</dbReference>
<evidence type="ECO:0000313" key="9">
    <source>
        <dbReference type="Proteomes" id="UP000813420"/>
    </source>
</evidence>
<dbReference type="Proteomes" id="UP000813420">
    <property type="component" value="Unassembled WGS sequence"/>
</dbReference>
<comment type="catalytic activity">
    <reaction evidence="1">
        <text>ATP + protein L-histidine = ADP + protein N-phospho-L-histidine.</text>
        <dbReference type="EC" id="2.7.13.3"/>
    </reaction>
</comment>
<reference evidence="8" key="1">
    <citation type="journal article" date="2021" name="PeerJ">
        <title>Extensive microbial diversity within the chicken gut microbiome revealed by metagenomics and culture.</title>
        <authorList>
            <person name="Gilroy R."/>
            <person name="Ravi A."/>
            <person name="Getino M."/>
            <person name="Pursley I."/>
            <person name="Horton D.L."/>
            <person name="Alikhan N.F."/>
            <person name="Baker D."/>
            <person name="Gharbi K."/>
            <person name="Hall N."/>
            <person name="Watson M."/>
            <person name="Adriaenssens E.M."/>
            <person name="Foster-Nyarko E."/>
            <person name="Jarju S."/>
            <person name="Secka A."/>
            <person name="Antonio M."/>
            <person name="Oren A."/>
            <person name="Chaudhuri R.R."/>
            <person name="La Ragione R."/>
            <person name="Hildebrand F."/>
            <person name="Pallen M.J."/>
        </authorList>
    </citation>
    <scope>NUCLEOTIDE SEQUENCE</scope>
    <source>
        <strain evidence="8">USAMLcec4-12693</strain>
    </source>
</reference>
<protein>
    <recommendedName>
        <fullName evidence="2">histidine kinase</fullName>
        <ecNumber evidence="2">2.7.13.3</ecNumber>
    </recommendedName>
</protein>
<dbReference type="InterPro" id="IPR036890">
    <property type="entry name" value="HATPase_C_sf"/>
</dbReference>
<dbReference type="InterPro" id="IPR005467">
    <property type="entry name" value="His_kinase_dom"/>
</dbReference>
<dbReference type="InterPro" id="IPR003661">
    <property type="entry name" value="HisK_dim/P_dom"/>
</dbReference>